<evidence type="ECO:0000313" key="3">
    <source>
        <dbReference type="EMBL" id="EFL53082.1"/>
    </source>
</evidence>
<dbReference type="EMBL" id="AECZ01000001">
    <property type="protein sequence ID" value="EFL53082.1"/>
    <property type="molecule type" value="Genomic_DNA"/>
</dbReference>
<accession>E1JR81</accession>
<feature type="domain" description="GNAT-like N-terminal" evidence="1">
    <location>
        <begin position="3"/>
        <end position="261"/>
    </location>
</feature>
<dbReference type="AlphaFoldDB" id="E1JR81"/>
<dbReference type="eggNOG" id="ENOG5032ZEX">
    <property type="taxonomic scope" value="Bacteria"/>
</dbReference>
<dbReference type="Pfam" id="PF22555">
    <property type="entry name" value="DAM-like-phage1"/>
    <property type="match status" value="1"/>
</dbReference>
<keyword evidence="4" id="KW-1185">Reference proteome</keyword>
<gene>
    <name evidence="3" type="ORF">DesfrDRAFT_0130</name>
</gene>
<evidence type="ECO:0000259" key="1">
    <source>
        <dbReference type="Pfam" id="PF22555"/>
    </source>
</evidence>
<comment type="caution">
    <text evidence="3">The sequence shown here is derived from an EMBL/GenBank/DDBJ whole genome shotgun (WGS) entry which is preliminary data.</text>
</comment>
<dbReference type="OrthoDB" id="2986065at2"/>
<dbReference type="Pfam" id="PF22559">
    <property type="entry name" value="GNAT-phage-like"/>
    <property type="match status" value="1"/>
</dbReference>
<feature type="domain" description="GNAT-like C-terminal" evidence="2">
    <location>
        <begin position="282"/>
        <end position="444"/>
    </location>
</feature>
<name>E1JR81_SOLFR</name>
<evidence type="ECO:0000259" key="2">
    <source>
        <dbReference type="Pfam" id="PF22559"/>
    </source>
</evidence>
<organism evidence="3 4">
    <name type="scientific">Solidesulfovibrio fructosivorans JJ]</name>
    <dbReference type="NCBI Taxonomy" id="596151"/>
    <lineage>
        <taxon>Bacteria</taxon>
        <taxon>Pseudomonadati</taxon>
        <taxon>Thermodesulfobacteriota</taxon>
        <taxon>Desulfovibrionia</taxon>
        <taxon>Desulfovibrionales</taxon>
        <taxon>Desulfovibrionaceae</taxon>
        <taxon>Solidesulfovibrio</taxon>
    </lineage>
</organism>
<dbReference type="STRING" id="596151.DesfrDRAFT_0130"/>
<proteinExistence type="predicted"/>
<dbReference type="Proteomes" id="UP000006250">
    <property type="component" value="Unassembled WGS sequence"/>
</dbReference>
<evidence type="ECO:0000313" key="4">
    <source>
        <dbReference type="Proteomes" id="UP000006250"/>
    </source>
</evidence>
<dbReference type="InterPro" id="IPR054341">
    <property type="entry name" value="GNAT-like_N"/>
</dbReference>
<reference evidence="3 4" key="1">
    <citation type="submission" date="2010-08" db="EMBL/GenBank/DDBJ databases">
        <title>The draft genome of Desulfovibrio fructosovorans JJ.</title>
        <authorList>
            <consortium name="US DOE Joint Genome Institute (JGI-PGF)"/>
            <person name="Lucas S."/>
            <person name="Copeland A."/>
            <person name="Lapidus A."/>
            <person name="Cheng J.-F."/>
            <person name="Bruce D."/>
            <person name="Goodwin L."/>
            <person name="Pitluck S."/>
            <person name="Land M.L."/>
            <person name="Hauser L."/>
            <person name="Chang Y.-J."/>
            <person name="Jeffries C."/>
            <person name="Wall J.D."/>
            <person name="Stahl D.A."/>
            <person name="Arkin A.P."/>
            <person name="Dehal P."/>
            <person name="Stolyar S.M."/>
            <person name="Hazen T.C."/>
            <person name="Woyke T.J."/>
        </authorList>
    </citation>
    <scope>NUCLEOTIDE SEQUENCE [LARGE SCALE GENOMIC DNA]</scope>
    <source>
        <strain evidence="3 4">JJ</strain>
    </source>
</reference>
<dbReference type="RefSeq" id="WP_005990121.1">
    <property type="nucleotide sequence ID" value="NZ_AECZ01000001.1"/>
</dbReference>
<dbReference type="InterPro" id="IPR054340">
    <property type="entry name" value="GNAT-like_C_phage-like"/>
</dbReference>
<sequence length="449" mass="50062">MSFIGAVASPVRQVLAGYAREVEAPVRIVGAGNFTVPSALRAGGYAGEIHACDVTLYSCALGAYLAGWPLKARERDDCPDQLRGFLRPDSPMDLAASVALLLDLRQVWKAHNPYQLAILEHYRQRWDILLSGVRQRLAAFREQVSSVVFEARDGFAVLEDAPRESTVFAFPPTYKRGYESLEKLLTAAVVWDRPAYREMTDKTLELYERIARFDGYFVVLEKDLPEVRAILGRPVAVLPRGRGKTTTILAKKASRKVVIRHVIKSADIGPVWSPGEKVPVDARLTLGVLSPRQTIRFNELFLSSRIDYFEGGVALSLVFLVNGRAIGKADFCKSSQQWKLPGPGAMIYLMSDLAVPSAEPRLAKLVLLSILSREVRDLVDRKLLGRHSFVGTTAFAQKPVSMKYRGVFKLHSRKEKEEGFALNYLGTFAGYDLSGALDVWRKKYVNMPK</sequence>
<protein>
    <submittedName>
        <fullName evidence="3">Uncharacterized protein</fullName>
    </submittedName>
</protein>